<reference evidence="1" key="1">
    <citation type="submission" date="2021-01" db="EMBL/GenBank/DDBJ databases">
        <title>Phytophthora aleatoria, a newly-described species from Pinus radiata is distinct from Phytophthora cactorum isolates based on comparative genomics.</title>
        <authorList>
            <person name="Mcdougal R."/>
            <person name="Panda P."/>
            <person name="Williams N."/>
            <person name="Studholme D.J."/>
        </authorList>
    </citation>
    <scope>NUCLEOTIDE SEQUENCE</scope>
    <source>
        <strain evidence="1">NZFS 3830</strain>
    </source>
</reference>
<comment type="caution">
    <text evidence="1">The sequence shown here is derived from an EMBL/GenBank/DDBJ whole genome shotgun (WGS) entry which is preliminary data.</text>
</comment>
<dbReference type="PANTHER" id="PTHR40866">
    <property type="entry name" value="BED-TYPE DOMAIN-CONTAINING PROTEIN"/>
    <property type="match status" value="1"/>
</dbReference>
<gene>
    <name evidence="1" type="ORF">JG687_00015947</name>
</gene>
<evidence type="ECO:0000313" key="1">
    <source>
        <dbReference type="EMBL" id="KAG6947676.1"/>
    </source>
</evidence>
<dbReference type="Proteomes" id="UP000688947">
    <property type="component" value="Unassembled WGS sequence"/>
</dbReference>
<accession>A0A8T1TWH8</accession>
<name>A0A8T1TWH8_9STRA</name>
<dbReference type="PANTHER" id="PTHR40866:SF1">
    <property type="entry name" value="BED-TYPE DOMAIN-CONTAINING PROTEIN"/>
    <property type="match status" value="1"/>
</dbReference>
<evidence type="ECO:0000313" key="2">
    <source>
        <dbReference type="Proteomes" id="UP000688947"/>
    </source>
</evidence>
<proteinExistence type="predicted"/>
<protein>
    <submittedName>
        <fullName evidence="1">Uncharacterized protein</fullName>
    </submittedName>
</protein>
<organism evidence="1 2">
    <name type="scientific">Phytophthora cactorum</name>
    <dbReference type="NCBI Taxonomy" id="29920"/>
    <lineage>
        <taxon>Eukaryota</taxon>
        <taxon>Sar</taxon>
        <taxon>Stramenopiles</taxon>
        <taxon>Oomycota</taxon>
        <taxon>Peronosporomycetes</taxon>
        <taxon>Peronosporales</taxon>
        <taxon>Peronosporaceae</taxon>
        <taxon>Phytophthora</taxon>
    </lineage>
</organism>
<dbReference type="AlphaFoldDB" id="A0A8T1TWH8"/>
<feature type="non-terminal residue" evidence="1">
    <location>
        <position position="194"/>
    </location>
</feature>
<sequence length="194" mass="21725">NYLKLLQPTPKFSNKQISEFFYKPCRDEHDELVVGFYCCRCGVVCQQAPRTGYTNVVQRVVSQHPDHQATKQAASPGETGTLASWVRQRSINLFDGMEWIVKNNLLLNFCESEVARAVEAKLAAEMPDQFGLIIDGWTHASEHYLAVFGCYMVGSTPSYPLLAMAPLLNEPGDDRSAETQCNGPTLCPLHRLTR</sequence>
<dbReference type="VEuPathDB" id="FungiDB:PC110_g20946"/>
<dbReference type="EMBL" id="JAENGZ010001506">
    <property type="protein sequence ID" value="KAG6947676.1"/>
    <property type="molecule type" value="Genomic_DNA"/>
</dbReference>
<dbReference type="OrthoDB" id="125290at2759"/>